<comment type="caution">
    <text evidence="4">The sequence shown here is derived from an EMBL/GenBank/DDBJ whole genome shotgun (WGS) entry which is preliminary data.</text>
</comment>
<feature type="domain" description="CAF17 C-terminal" evidence="3">
    <location>
        <begin position="282"/>
        <end position="348"/>
    </location>
</feature>
<keyword evidence="1" id="KW-0809">Transit peptide</keyword>
<evidence type="ECO:0000313" key="4">
    <source>
        <dbReference type="EMBL" id="GAA1811923.1"/>
    </source>
</evidence>
<dbReference type="InterPro" id="IPR027266">
    <property type="entry name" value="TrmE/GcvT-like"/>
</dbReference>
<sequence>MITTVLVEDLDPASVDAGVAAHYGDPAREQRLLAESVGLVDRGNRGVVTVTGPDRLGWLHSITTQHVAALAPLTGTELLVLSPHGHVEHHAGVLDDGTTTWLDTEPGRAPALLEFLSRMRFLMRVEPADVTADWAILSLVGPDTTRVLSALGVGPLAAPDVVAVPGPKFAAGSVPARSTSEYATAALPAGGFARRMPYGADLIVPRASVSSLTSSLDVPPAGLWAFEALRVAAGRPRLGFDTDHKTLPAEIGWLAAAVHLEKGCYRGQETVARVHNLGRPPRRLVLLHLDGITTDSPPAPGTPVVSAEGRPVGVTGTAVRHHELGLVALALVKQNVAADARLQVGDSAAAIDPEPFGS</sequence>
<dbReference type="InterPro" id="IPR057460">
    <property type="entry name" value="CAF17_C"/>
</dbReference>
<dbReference type="Pfam" id="PF01571">
    <property type="entry name" value="GCV_T"/>
    <property type="match status" value="1"/>
</dbReference>
<dbReference type="EMBL" id="BAAALT010000111">
    <property type="protein sequence ID" value="GAA1811923.1"/>
    <property type="molecule type" value="Genomic_DNA"/>
</dbReference>
<evidence type="ECO:0000259" key="2">
    <source>
        <dbReference type="Pfam" id="PF01571"/>
    </source>
</evidence>
<name>A0ABN2M7T0_9ACTN</name>
<evidence type="ECO:0000313" key="5">
    <source>
        <dbReference type="Proteomes" id="UP001500218"/>
    </source>
</evidence>
<evidence type="ECO:0000259" key="3">
    <source>
        <dbReference type="Pfam" id="PF25455"/>
    </source>
</evidence>
<keyword evidence="5" id="KW-1185">Reference proteome</keyword>
<protein>
    <submittedName>
        <fullName evidence="4">Folate-binding protein YgfZ</fullName>
    </submittedName>
</protein>
<dbReference type="Pfam" id="PF25455">
    <property type="entry name" value="Beta-barrel_CAF17_C"/>
    <property type="match status" value="1"/>
</dbReference>
<dbReference type="InterPro" id="IPR006222">
    <property type="entry name" value="GCVT_N"/>
</dbReference>
<dbReference type="PIRSF" id="PIRSF006487">
    <property type="entry name" value="GcvT"/>
    <property type="match status" value="1"/>
</dbReference>
<dbReference type="InterPro" id="IPR045179">
    <property type="entry name" value="YgfZ/GcvT"/>
</dbReference>
<dbReference type="Proteomes" id="UP001500218">
    <property type="component" value="Unassembled WGS sequence"/>
</dbReference>
<dbReference type="PANTHER" id="PTHR22602:SF0">
    <property type="entry name" value="TRANSFERASE CAF17, MITOCHONDRIAL-RELATED"/>
    <property type="match status" value="1"/>
</dbReference>
<feature type="domain" description="GCVT N-terminal" evidence="2">
    <location>
        <begin position="27"/>
        <end position="151"/>
    </location>
</feature>
<evidence type="ECO:0000256" key="1">
    <source>
        <dbReference type="ARBA" id="ARBA00022946"/>
    </source>
</evidence>
<dbReference type="NCBIfam" id="TIGR03317">
    <property type="entry name" value="ygfZ_signature"/>
    <property type="match status" value="1"/>
</dbReference>
<proteinExistence type="predicted"/>
<gene>
    <name evidence="4" type="ORF">GCM10009682_36600</name>
</gene>
<dbReference type="PANTHER" id="PTHR22602">
    <property type="entry name" value="TRANSFERASE CAF17, MITOCHONDRIAL-RELATED"/>
    <property type="match status" value="1"/>
</dbReference>
<reference evidence="4 5" key="1">
    <citation type="journal article" date="2019" name="Int. J. Syst. Evol. Microbiol.">
        <title>The Global Catalogue of Microorganisms (GCM) 10K type strain sequencing project: providing services to taxonomists for standard genome sequencing and annotation.</title>
        <authorList>
            <consortium name="The Broad Institute Genomics Platform"/>
            <consortium name="The Broad Institute Genome Sequencing Center for Infectious Disease"/>
            <person name="Wu L."/>
            <person name="Ma J."/>
        </authorList>
    </citation>
    <scope>NUCLEOTIDE SEQUENCE [LARGE SCALE GENOMIC DNA]</scope>
    <source>
        <strain evidence="4 5">JCM 13250</strain>
    </source>
</reference>
<dbReference type="Gene3D" id="3.30.1360.120">
    <property type="entry name" value="Probable tRNA modification gtpase trme, domain 1"/>
    <property type="match status" value="1"/>
</dbReference>
<organism evidence="4 5">
    <name type="scientific">Luedemannella flava</name>
    <dbReference type="NCBI Taxonomy" id="349316"/>
    <lineage>
        <taxon>Bacteria</taxon>
        <taxon>Bacillati</taxon>
        <taxon>Actinomycetota</taxon>
        <taxon>Actinomycetes</taxon>
        <taxon>Micromonosporales</taxon>
        <taxon>Micromonosporaceae</taxon>
        <taxon>Luedemannella</taxon>
    </lineage>
</organism>
<dbReference type="InterPro" id="IPR017703">
    <property type="entry name" value="YgfZ/GCV_T_CS"/>
</dbReference>
<accession>A0ABN2M7T0</accession>
<dbReference type="SUPFAM" id="SSF103025">
    <property type="entry name" value="Folate-binding domain"/>
    <property type="match status" value="1"/>
</dbReference>